<gene>
    <name evidence="12" type="ORF">IDSA_01560</name>
</gene>
<feature type="binding site" evidence="10">
    <location>
        <position position="95"/>
    </location>
    <ligand>
        <name>Fe cation</name>
        <dbReference type="ChEBI" id="CHEBI:24875"/>
        <label>2</label>
    </ligand>
</feature>
<evidence type="ECO:0000313" key="13">
    <source>
        <dbReference type="Proteomes" id="UP000054363"/>
    </source>
</evidence>
<keyword evidence="5" id="KW-0560">Oxidoreductase</keyword>
<evidence type="ECO:0000256" key="3">
    <source>
        <dbReference type="ARBA" id="ARBA00022448"/>
    </source>
</evidence>
<feature type="binding site" evidence="10">
    <location>
        <position position="132"/>
    </location>
    <ligand>
        <name>Fe cation</name>
        <dbReference type="ChEBI" id="CHEBI:24875"/>
        <label>2</label>
    </ligand>
</feature>
<keyword evidence="13" id="KW-1185">Reference proteome</keyword>
<keyword evidence="9 10" id="KW-0479">Metal-binding</keyword>
<name>A0A094IUS4_9GAMM</name>
<evidence type="ECO:0000256" key="8">
    <source>
        <dbReference type="ARBA" id="ARBA00036243"/>
    </source>
</evidence>
<dbReference type="InterPro" id="IPR009078">
    <property type="entry name" value="Ferritin-like_SF"/>
</dbReference>
<evidence type="ECO:0000256" key="5">
    <source>
        <dbReference type="ARBA" id="ARBA00023002"/>
    </source>
</evidence>
<dbReference type="PRINTS" id="PR00601">
    <property type="entry name" value="BACFERRITIN"/>
</dbReference>
<dbReference type="STRING" id="435908.IDSA_01560"/>
<feature type="binding site" evidence="10">
    <location>
        <position position="129"/>
    </location>
    <ligand>
        <name>Fe cation</name>
        <dbReference type="ChEBI" id="CHEBI:24875"/>
        <label>2</label>
    </ligand>
</feature>
<evidence type="ECO:0000256" key="2">
    <source>
        <dbReference type="ARBA" id="ARBA00022434"/>
    </source>
</evidence>
<dbReference type="eggNOG" id="COG2193">
    <property type="taxonomic scope" value="Bacteria"/>
</dbReference>
<organism evidence="12 13">
    <name type="scientific">Pseudidiomarina salinarum</name>
    <dbReference type="NCBI Taxonomy" id="435908"/>
    <lineage>
        <taxon>Bacteria</taxon>
        <taxon>Pseudomonadati</taxon>
        <taxon>Pseudomonadota</taxon>
        <taxon>Gammaproteobacteria</taxon>
        <taxon>Alteromonadales</taxon>
        <taxon>Idiomarinaceae</taxon>
        <taxon>Pseudidiomarina</taxon>
    </lineage>
</organism>
<reference evidence="12 13" key="1">
    <citation type="submission" date="2014-06" db="EMBL/GenBank/DDBJ databases">
        <title>The draft genome sequence of Idiomarina salinarum ISL-52.</title>
        <authorList>
            <person name="Du J."/>
            <person name="Shao Z."/>
        </authorList>
    </citation>
    <scope>NUCLEOTIDE SEQUENCE [LARGE SCALE GENOMIC DNA]</scope>
    <source>
        <strain evidence="12 13">ISL-52</strain>
    </source>
</reference>
<dbReference type="GO" id="GO:0020037">
    <property type="term" value="F:heme binding"/>
    <property type="evidence" value="ECO:0007669"/>
    <property type="project" value="TreeGrafter"/>
</dbReference>
<proteinExistence type="inferred from homology"/>
<dbReference type="GO" id="GO:0005829">
    <property type="term" value="C:cytosol"/>
    <property type="evidence" value="ECO:0007669"/>
    <property type="project" value="TreeGrafter"/>
</dbReference>
<feature type="binding site" evidence="10">
    <location>
        <position position="52"/>
    </location>
    <ligand>
        <name>Fe cation</name>
        <dbReference type="ChEBI" id="CHEBI:24875"/>
        <label>1</label>
    </ligand>
</feature>
<evidence type="ECO:0000256" key="9">
    <source>
        <dbReference type="PIRNR" id="PIRNR002560"/>
    </source>
</evidence>
<dbReference type="EC" id="1.16.3.1" evidence="9"/>
<keyword evidence="2 9" id="KW-0409">Iron storage</keyword>
<dbReference type="EMBL" id="JPER01000001">
    <property type="protein sequence ID" value="KFZ31430.1"/>
    <property type="molecule type" value="Genomic_DNA"/>
</dbReference>
<comment type="catalytic activity">
    <reaction evidence="9">
        <text>4 Fe(2+) + O2 + 4 H(+) = 4 Fe(3+) + 2 H2O</text>
        <dbReference type="Rhea" id="RHEA:11148"/>
        <dbReference type="ChEBI" id="CHEBI:15377"/>
        <dbReference type="ChEBI" id="CHEBI:15378"/>
        <dbReference type="ChEBI" id="CHEBI:15379"/>
        <dbReference type="ChEBI" id="CHEBI:29033"/>
        <dbReference type="ChEBI" id="CHEBI:29034"/>
        <dbReference type="EC" id="1.16.3.1"/>
    </reaction>
</comment>
<accession>A0A094IUS4</accession>
<feature type="domain" description="Ferritin-like diiron" evidence="11">
    <location>
        <begin position="2"/>
        <end position="147"/>
    </location>
</feature>
<dbReference type="PIRSF" id="PIRSF002560">
    <property type="entry name" value="Bacterioferritin"/>
    <property type="match status" value="1"/>
</dbReference>
<dbReference type="OrthoDB" id="9800505at2"/>
<sequence length="157" mass="18388">MSLDTQAIVKQLNRLLAFELTSIDQYTSHSRQYEDMGLDKLYTRINQEIDDERGHADLLIRRMLFLGGQPDMDTREPHQIAHEVPQMLRNDLELEHNNARTLREVIDFCEEAGDYVTRTMLVGILQDTEEDHAYWLRQQLGLIDRLGLELYLQAQMG</sequence>
<feature type="binding site" evidence="10">
    <location>
        <position position="51"/>
    </location>
    <ligand>
        <name>Fe cation</name>
        <dbReference type="ChEBI" id="CHEBI:24875"/>
        <label>3</label>
    </ligand>
</feature>
<dbReference type="Proteomes" id="UP000054363">
    <property type="component" value="Unassembled WGS sequence"/>
</dbReference>
<keyword evidence="6 9" id="KW-0408">Iron</keyword>
<dbReference type="RefSeq" id="WP_034773754.1">
    <property type="nucleotide sequence ID" value="NZ_JPER01000001.1"/>
</dbReference>
<dbReference type="GO" id="GO:0006879">
    <property type="term" value="P:intracellular iron ion homeostasis"/>
    <property type="evidence" value="ECO:0007669"/>
    <property type="project" value="UniProtKB-KW"/>
</dbReference>
<comment type="caution">
    <text evidence="12">The sequence shown here is derived from an EMBL/GenBank/DDBJ whole genome shotgun (WGS) entry which is preliminary data.</text>
</comment>
<protein>
    <recommendedName>
        <fullName evidence="9">Bacterioferritin</fullName>
        <ecNumber evidence="9">1.16.3.1</ecNumber>
    </recommendedName>
</protein>
<evidence type="ECO:0000256" key="6">
    <source>
        <dbReference type="ARBA" id="ARBA00023004"/>
    </source>
</evidence>
<dbReference type="SUPFAM" id="SSF47240">
    <property type="entry name" value="Ferritin-like"/>
    <property type="match status" value="1"/>
</dbReference>
<evidence type="ECO:0000259" key="11">
    <source>
        <dbReference type="PROSITE" id="PS50905"/>
    </source>
</evidence>
<dbReference type="GO" id="GO:0004322">
    <property type="term" value="F:ferroxidase activity"/>
    <property type="evidence" value="ECO:0007669"/>
    <property type="project" value="UniProtKB-EC"/>
</dbReference>
<dbReference type="PROSITE" id="PS50905">
    <property type="entry name" value="FERRITIN_LIKE"/>
    <property type="match status" value="1"/>
</dbReference>
<dbReference type="InterPro" id="IPR009040">
    <property type="entry name" value="Ferritin-like_diiron"/>
</dbReference>
<feature type="binding site" evidence="10">
    <location>
        <position position="52"/>
    </location>
    <ligand>
        <name>Fe cation</name>
        <dbReference type="ChEBI" id="CHEBI:24875"/>
        <label>2</label>
    </ligand>
</feature>
<comment type="catalytic activity">
    <reaction evidence="8">
        <text>Fe(2+)(in) = Fe(2+)(out)</text>
        <dbReference type="Rhea" id="RHEA:28486"/>
        <dbReference type="ChEBI" id="CHEBI:29033"/>
    </reaction>
</comment>
<keyword evidence="3" id="KW-0813">Transport</keyword>
<dbReference type="GO" id="GO:0008199">
    <property type="term" value="F:ferric iron binding"/>
    <property type="evidence" value="ECO:0007669"/>
    <property type="project" value="InterPro"/>
</dbReference>
<dbReference type="InterPro" id="IPR002024">
    <property type="entry name" value="Bacterioferritin"/>
</dbReference>
<evidence type="ECO:0000256" key="1">
    <source>
        <dbReference type="ARBA" id="ARBA00008093"/>
    </source>
</evidence>
<dbReference type="Pfam" id="PF00210">
    <property type="entry name" value="Ferritin"/>
    <property type="match status" value="1"/>
</dbReference>
<comment type="function">
    <text evidence="9">Iron-storage protein, whose ferroxidase center binds Fe(2+), oxidizes it using dioxygen to Fe(3+), and participates in the subsequent Fe(3+) oxide mineral core formation within the central cavity of the BFR protein shell.</text>
</comment>
<feature type="binding site" evidence="10">
    <location>
        <position position="55"/>
    </location>
    <ligand>
        <name>Fe cation</name>
        <dbReference type="ChEBI" id="CHEBI:24875"/>
        <label>1</label>
    </ligand>
</feature>
<evidence type="ECO:0000256" key="7">
    <source>
        <dbReference type="ARBA" id="ARBA00023065"/>
    </source>
</evidence>
<dbReference type="Gene3D" id="1.20.1260.10">
    <property type="match status" value="1"/>
</dbReference>
<dbReference type="PANTHER" id="PTHR30295:SF9">
    <property type="entry name" value="BACTERIOFERRITIN"/>
    <property type="match status" value="1"/>
</dbReference>
<keyword evidence="7" id="KW-0406">Ion transport</keyword>
<feature type="binding site" evidence="10">
    <location>
        <position position="19"/>
    </location>
    <ligand>
        <name>Fe cation</name>
        <dbReference type="ChEBI" id="CHEBI:24875"/>
        <label>1</label>
    </ligand>
</feature>
<keyword evidence="4" id="KW-0410">Iron transport</keyword>
<dbReference type="PANTHER" id="PTHR30295">
    <property type="entry name" value="BACTERIOFERRITIN"/>
    <property type="match status" value="1"/>
</dbReference>
<feature type="binding site" evidence="10">
    <location>
        <position position="129"/>
    </location>
    <ligand>
        <name>Fe cation</name>
        <dbReference type="ChEBI" id="CHEBI:24875"/>
        <label>1</label>
    </ligand>
</feature>
<evidence type="ECO:0000256" key="4">
    <source>
        <dbReference type="ARBA" id="ARBA00022496"/>
    </source>
</evidence>
<dbReference type="CDD" id="cd00907">
    <property type="entry name" value="Bacterioferritin"/>
    <property type="match status" value="1"/>
</dbReference>
<evidence type="ECO:0000313" key="12">
    <source>
        <dbReference type="EMBL" id="KFZ31430.1"/>
    </source>
</evidence>
<dbReference type="InterPro" id="IPR012347">
    <property type="entry name" value="Ferritin-like"/>
</dbReference>
<dbReference type="GO" id="GO:0006826">
    <property type="term" value="P:iron ion transport"/>
    <property type="evidence" value="ECO:0007669"/>
    <property type="project" value="UniProtKB-KW"/>
</dbReference>
<dbReference type="InterPro" id="IPR008331">
    <property type="entry name" value="Ferritin_DPS_dom"/>
</dbReference>
<comment type="similarity">
    <text evidence="1 9">Belongs to the bacterioferritin family.</text>
</comment>
<dbReference type="AlphaFoldDB" id="A0A094IUS4"/>
<evidence type="ECO:0000256" key="10">
    <source>
        <dbReference type="PIRSR" id="PIRSR002560-1"/>
    </source>
</evidence>